<organism evidence="1 2">
    <name type="scientific">Elysia crispata</name>
    <name type="common">lettuce slug</name>
    <dbReference type="NCBI Taxonomy" id="231223"/>
    <lineage>
        <taxon>Eukaryota</taxon>
        <taxon>Metazoa</taxon>
        <taxon>Spiralia</taxon>
        <taxon>Lophotrochozoa</taxon>
        <taxon>Mollusca</taxon>
        <taxon>Gastropoda</taxon>
        <taxon>Heterobranchia</taxon>
        <taxon>Euthyneura</taxon>
        <taxon>Panpulmonata</taxon>
        <taxon>Sacoglossa</taxon>
        <taxon>Placobranchoidea</taxon>
        <taxon>Plakobranchidae</taxon>
        <taxon>Elysia</taxon>
    </lineage>
</organism>
<evidence type="ECO:0000313" key="2">
    <source>
        <dbReference type="Proteomes" id="UP001283361"/>
    </source>
</evidence>
<name>A0AAE0ZRJ8_9GAST</name>
<proteinExistence type="predicted"/>
<dbReference type="EMBL" id="JAWDGP010003468">
    <property type="protein sequence ID" value="KAK3774145.1"/>
    <property type="molecule type" value="Genomic_DNA"/>
</dbReference>
<reference evidence="1" key="1">
    <citation type="journal article" date="2023" name="G3 (Bethesda)">
        <title>A reference genome for the long-term kleptoplast-retaining sea slug Elysia crispata morphotype clarki.</title>
        <authorList>
            <person name="Eastman K.E."/>
            <person name="Pendleton A.L."/>
            <person name="Shaikh M.A."/>
            <person name="Suttiyut T."/>
            <person name="Ogas R."/>
            <person name="Tomko P."/>
            <person name="Gavelis G."/>
            <person name="Widhalm J.R."/>
            <person name="Wisecaver J.H."/>
        </authorList>
    </citation>
    <scope>NUCLEOTIDE SEQUENCE</scope>
    <source>
        <strain evidence="1">ECLA1</strain>
    </source>
</reference>
<dbReference type="Proteomes" id="UP001283361">
    <property type="component" value="Unassembled WGS sequence"/>
</dbReference>
<accession>A0AAE0ZRJ8</accession>
<keyword evidence="2" id="KW-1185">Reference proteome</keyword>
<protein>
    <submittedName>
        <fullName evidence="1">Uncharacterized protein</fullName>
    </submittedName>
</protein>
<sequence length="195" mass="21836">MNKDKSWFIQVAKRGFGRKKGPETSPLWRCLCFDLSKERVSALYRNKRKLTQRSSITGVSFITKTRFCGCSNTNRQRNPLLFVKILIQGTAELIHIARKSPRDVVFHLDLVYHLAAAAYLAGLPLPRRVSDARRTPAFCPPLLASGASCDRRAQALAASGNGRRVQESIKLYSLTTRPGEALSWPRLDRVGSLPL</sequence>
<comment type="caution">
    <text evidence="1">The sequence shown here is derived from an EMBL/GenBank/DDBJ whole genome shotgun (WGS) entry which is preliminary data.</text>
</comment>
<evidence type="ECO:0000313" key="1">
    <source>
        <dbReference type="EMBL" id="KAK3774145.1"/>
    </source>
</evidence>
<dbReference type="AlphaFoldDB" id="A0AAE0ZRJ8"/>
<gene>
    <name evidence="1" type="ORF">RRG08_065804</name>
</gene>